<dbReference type="KEGG" id="ssai:N0B31_02720"/>
<accession>A0A9E7UC01</accession>
<keyword evidence="3" id="KW-1185">Reference proteome</keyword>
<organism evidence="2 3">
    <name type="scientific">Salinirubellus salinus</name>
    <dbReference type="NCBI Taxonomy" id="1364945"/>
    <lineage>
        <taxon>Archaea</taxon>
        <taxon>Methanobacteriati</taxon>
        <taxon>Methanobacteriota</taxon>
        <taxon>Stenosarchaea group</taxon>
        <taxon>Halobacteria</taxon>
        <taxon>Halobacteriales</taxon>
        <taxon>Natronomonadaceae</taxon>
        <taxon>Salinirubellus</taxon>
    </lineage>
</organism>
<feature type="compositionally biased region" description="Basic and acidic residues" evidence="1">
    <location>
        <begin position="29"/>
        <end position="39"/>
    </location>
</feature>
<name>A0A9E7UC01_9EURY</name>
<gene>
    <name evidence="2" type="ORF">N0B31_02720</name>
</gene>
<feature type="compositionally biased region" description="Low complexity" evidence="1">
    <location>
        <begin position="124"/>
        <end position="134"/>
    </location>
</feature>
<evidence type="ECO:0000313" key="2">
    <source>
        <dbReference type="EMBL" id="UWM55204.1"/>
    </source>
</evidence>
<dbReference type="EMBL" id="CP104003">
    <property type="protein sequence ID" value="UWM55204.1"/>
    <property type="molecule type" value="Genomic_DNA"/>
</dbReference>
<protein>
    <submittedName>
        <fullName evidence="2">Uncharacterized protein</fullName>
    </submittedName>
</protein>
<dbReference type="AlphaFoldDB" id="A0A9E7UC01"/>
<sequence length="194" mass="19525">MTDNELPCRIDTCGFEGSSPASLRSHVTGKTDEDHREAAEDQAWTEWYPEAFGLDEPPEPPTEGGSDPTDEGSEGGGSTPEEGDDEYAAQYEPPTEGGESGDGDGDGDPHDDPAGGGSDGGSDEGSSGSSGGWSDLLWIVVPLGALVALLAGGSNRGSSEGGGGESTPTPEPSESGDVTDDDTATASTGVPTFE</sequence>
<feature type="region of interest" description="Disordered" evidence="1">
    <location>
        <begin position="152"/>
        <end position="194"/>
    </location>
</feature>
<feature type="region of interest" description="Disordered" evidence="1">
    <location>
        <begin position="1"/>
        <end position="134"/>
    </location>
</feature>
<dbReference type="RefSeq" id="WP_260594256.1">
    <property type="nucleotide sequence ID" value="NZ_CP104003.1"/>
</dbReference>
<feature type="compositionally biased region" description="Low complexity" evidence="1">
    <location>
        <begin position="166"/>
        <end position="176"/>
    </location>
</feature>
<dbReference type="Proteomes" id="UP001057580">
    <property type="component" value="Chromosome"/>
</dbReference>
<proteinExistence type="predicted"/>
<reference evidence="2" key="1">
    <citation type="submission" date="2022-09" db="EMBL/GenBank/DDBJ databases">
        <title>Diverse halophilic archaea isolated from saline environments.</title>
        <authorList>
            <person name="Cui H.-L."/>
        </authorList>
    </citation>
    <scope>NUCLEOTIDE SEQUENCE</scope>
    <source>
        <strain evidence="2">ZS-35-S2</strain>
    </source>
</reference>
<evidence type="ECO:0000313" key="3">
    <source>
        <dbReference type="Proteomes" id="UP001057580"/>
    </source>
</evidence>
<feature type="compositionally biased region" description="Low complexity" evidence="1">
    <location>
        <begin position="184"/>
        <end position="194"/>
    </location>
</feature>
<evidence type="ECO:0000256" key="1">
    <source>
        <dbReference type="SAM" id="MobiDB-lite"/>
    </source>
</evidence>
<dbReference type="GeneID" id="74941300"/>